<keyword evidence="4" id="KW-0143">Chaperone</keyword>
<dbReference type="GO" id="GO:0044781">
    <property type="term" value="P:bacterial-type flagellum organization"/>
    <property type="evidence" value="ECO:0007669"/>
    <property type="project" value="UniProtKB-KW"/>
</dbReference>
<keyword evidence="3" id="KW-1005">Bacterial flagellum biogenesis</keyword>
<evidence type="ECO:0000256" key="3">
    <source>
        <dbReference type="ARBA" id="ARBA00022795"/>
    </source>
</evidence>
<name>A0A318KIJ1_9NEIS</name>
<gene>
    <name evidence="6" type="ORF">DFR34_13316</name>
</gene>
<organism evidence="6 7">
    <name type="scientific">Rivihabitans pingtungensis</name>
    <dbReference type="NCBI Taxonomy" id="1054498"/>
    <lineage>
        <taxon>Bacteria</taxon>
        <taxon>Pseudomonadati</taxon>
        <taxon>Pseudomonadota</taxon>
        <taxon>Betaproteobacteria</taxon>
        <taxon>Neisseriales</taxon>
        <taxon>Aquaspirillaceae</taxon>
        <taxon>Rivihabitans</taxon>
    </lineage>
</organism>
<evidence type="ECO:0000256" key="4">
    <source>
        <dbReference type="ARBA" id="ARBA00023186"/>
    </source>
</evidence>
<comment type="subcellular location">
    <subcellularLocation>
        <location evidence="1">Cytoplasm</location>
        <location evidence="1">Cytosol</location>
    </subcellularLocation>
</comment>
<sequence length="109" mass="12417">MSESDQVTFSDWLKVLTLAQEAHQAAAQANWERFLELEDQYVQALLATQRQPVELANLDEARRAAFTELVKRVIALHQETVQWAEAHRNTLATELGMVNKHSKVLKAYG</sequence>
<dbReference type="OrthoDB" id="9867971at2"/>
<evidence type="ECO:0000256" key="2">
    <source>
        <dbReference type="ARBA" id="ARBA00022490"/>
    </source>
</evidence>
<dbReference type="Gene3D" id="1.20.58.380">
    <property type="entry name" value="Flagellar protein flit"/>
    <property type="match status" value="1"/>
</dbReference>
<keyword evidence="7" id="KW-1185">Reference proteome</keyword>
<reference evidence="6 7" key="1">
    <citation type="submission" date="2018-05" db="EMBL/GenBank/DDBJ databases">
        <title>Genomic Encyclopedia of Type Strains, Phase IV (KMG-IV): sequencing the most valuable type-strain genomes for metagenomic binning, comparative biology and taxonomic classification.</title>
        <authorList>
            <person name="Goeker M."/>
        </authorList>
    </citation>
    <scope>NUCLEOTIDE SEQUENCE [LARGE SCALE GENOMIC DNA]</scope>
    <source>
        <strain evidence="6 7">DSM 29661</strain>
    </source>
</reference>
<evidence type="ECO:0000313" key="6">
    <source>
        <dbReference type="EMBL" id="PXX74115.1"/>
    </source>
</evidence>
<evidence type="ECO:0000256" key="5">
    <source>
        <dbReference type="ARBA" id="ARBA00093797"/>
    </source>
</evidence>
<dbReference type="InterPro" id="IPR008622">
    <property type="entry name" value="FliT"/>
</dbReference>
<keyword evidence="2" id="KW-0963">Cytoplasm</keyword>
<dbReference type="EMBL" id="QJKI01000033">
    <property type="protein sequence ID" value="PXX74115.1"/>
    <property type="molecule type" value="Genomic_DNA"/>
</dbReference>
<comment type="caution">
    <text evidence="6">The sequence shown here is derived from an EMBL/GenBank/DDBJ whole genome shotgun (WGS) entry which is preliminary data.</text>
</comment>
<proteinExistence type="predicted"/>
<evidence type="ECO:0000256" key="1">
    <source>
        <dbReference type="ARBA" id="ARBA00004514"/>
    </source>
</evidence>
<accession>A0A318KIJ1</accession>
<dbReference type="Pfam" id="PF05400">
    <property type="entry name" value="FliT"/>
    <property type="match status" value="1"/>
</dbReference>
<dbReference type="AlphaFoldDB" id="A0A318KIJ1"/>
<dbReference type="RefSeq" id="WP_110392112.1">
    <property type="nucleotide sequence ID" value="NZ_QJKI01000033.1"/>
</dbReference>
<dbReference type="Proteomes" id="UP000247555">
    <property type="component" value="Unassembled WGS sequence"/>
</dbReference>
<evidence type="ECO:0000313" key="7">
    <source>
        <dbReference type="Proteomes" id="UP000247555"/>
    </source>
</evidence>
<protein>
    <recommendedName>
        <fullName evidence="5">Flagellar protein FliT</fullName>
    </recommendedName>
</protein>